<sequence length="435" mass="49502">MLKQAASFIGWAYLPDRLTGLLLHIFYVFYSRVLRRTPPAAGTPLYYQHRRAMYITAIASYLAYNFYTTTVSTPPNYYELLGVQPTANISALKTGFRQFAKRYHPDRVGPQGEATFIKVRDAYEALKDPLIRFAYDRFGPDALQWPHCTTEREYMIFGMMQSIGFHIFAFGSLIIWTIIGGSHPAQIWRYLIYFCILSLELVFILGPSPYARTTVHISPLLFYESKRPPYTRLFSMIWPHRVAWQHVRFLHNFFLFSTAAVTRLAPALMPPPLDVRRLCADIDRLTALAKVLDREVALQIHTQLHSVHGPMTNTQATDASFTYTPPCEPAEEVVALLSAEMKKMCIEVQLRKDGGPMRSAFDVAVGKRKQGAKEAKHGVLSPDPSPPPPKFPSNAITDFRTWRPPKDLPAPSPSKHAMRMAAMSEEFHRGRSRSC</sequence>
<feature type="transmembrane region" description="Helical" evidence="3">
    <location>
        <begin position="190"/>
        <end position="210"/>
    </location>
</feature>
<dbReference type="SMART" id="SM00271">
    <property type="entry name" value="DnaJ"/>
    <property type="match status" value="1"/>
</dbReference>
<keyword evidence="6" id="KW-1185">Reference proteome</keyword>
<dbReference type="AlphaFoldDB" id="M2R253"/>
<dbReference type="EMBL" id="KB445808">
    <property type="protein sequence ID" value="EMD32941.1"/>
    <property type="molecule type" value="Genomic_DNA"/>
</dbReference>
<dbReference type="PANTHER" id="PTHR44360">
    <property type="entry name" value="DNAJ HOMOLOG SUBFAMILY B MEMBER 9"/>
    <property type="match status" value="1"/>
</dbReference>
<evidence type="ECO:0000313" key="5">
    <source>
        <dbReference type="EMBL" id="EMD32941.1"/>
    </source>
</evidence>
<keyword evidence="3" id="KW-0472">Membrane</keyword>
<dbReference type="CDD" id="cd06257">
    <property type="entry name" value="DnaJ"/>
    <property type="match status" value="1"/>
</dbReference>
<dbReference type="SUPFAM" id="SSF46565">
    <property type="entry name" value="Chaperone J-domain"/>
    <property type="match status" value="1"/>
</dbReference>
<dbReference type="Gene3D" id="1.10.287.110">
    <property type="entry name" value="DnaJ domain"/>
    <property type="match status" value="1"/>
</dbReference>
<accession>M2R253</accession>
<feature type="transmembrane region" description="Helical" evidence="3">
    <location>
        <begin position="154"/>
        <end position="178"/>
    </location>
</feature>
<reference evidence="5 6" key="1">
    <citation type="journal article" date="2012" name="Proc. Natl. Acad. Sci. U.S.A.">
        <title>Comparative genomics of Ceriporiopsis subvermispora and Phanerochaete chrysosporium provide insight into selective ligninolysis.</title>
        <authorList>
            <person name="Fernandez-Fueyo E."/>
            <person name="Ruiz-Duenas F.J."/>
            <person name="Ferreira P."/>
            <person name="Floudas D."/>
            <person name="Hibbett D.S."/>
            <person name="Canessa P."/>
            <person name="Larrondo L.F."/>
            <person name="James T.Y."/>
            <person name="Seelenfreund D."/>
            <person name="Lobos S."/>
            <person name="Polanco R."/>
            <person name="Tello M."/>
            <person name="Honda Y."/>
            <person name="Watanabe T."/>
            <person name="Watanabe T."/>
            <person name="Ryu J.S."/>
            <person name="Kubicek C.P."/>
            <person name="Schmoll M."/>
            <person name="Gaskell J."/>
            <person name="Hammel K.E."/>
            <person name="St John F.J."/>
            <person name="Vanden Wymelenberg A."/>
            <person name="Sabat G."/>
            <person name="Splinter BonDurant S."/>
            <person name="Syed K."/>
            <person name="Yadav J.S."/>
            <person name="Doddapaneni H."/>
            <person name="Subramanian V."/>
            <person name="Lavin J.L."/>
            <person name="Oguiza J.A."/>
            <person name="Perez G."/>
            <person name="Pisabarro A.G."/>
            <person name="Ramirez L."/>
            <person name="Santoyo F."/>
            <person name="Master E."/>
            <person name="Coutinho P.M."/>
            <person name="Henrissat B."/>
            <person name="Lombard V."/>
            <person name="Magnuson J.K."/>
            <person name="Kuees U."/>
            <person name="Hori C."/>
            <person name="Igarashi K."/>
            <person name="Samejima M."/>
            <person name="Held B.W."/>
            <person name="Barry K.W."/>
            <person name="LaButti K.M."/>
            <person name="Lapidus A."/>
            <person name="Lindquist E.A."/>
            <person name="Lucas S.M."/>
            <person name="Riley R."/>
            <person name="Salamov A.A."/>
            <person name="Hoffmeister D."/>
            <person name="Schwenk D."/>
            <person name="Hadar Y."/>
            <person name="Yarden O."/>
            <person name="de Vries R.P."/>
            <person name="Wiebenga A."/>
            <person name="Stenlid J."/>
            <person name="Eastwood D."/>
            <person name="Grigoriev I.V."/>
            <person name="Berka R.M."/>
            <person name="Blanchette R.A."/>
            <person name="Kersten P."/>
            <person name="Martinez A.T."/>
            <person name="Vicuna R."/>
            <person name="Cullen D."/>
        </authorList>
    </citation>
    <scope>NUCLEOTIDE SEQUENCE [LARGE SCALE GENOMIC DNA]</scope>
    <source>
        <strain evidence="5 6">B</strain>
    </source>
</reference>
<dbReference type="GO" id="GO:0051087">
    <property type="term" value="F:protein-folding chaperone binding"/>
    <property type="evidence" value="ECO:0007669"/>
    <property type="project" value="TreeGrafter"/>
</dbReference>
<dbReference type="GO" id="GO:0005783">
    <property type="term" value="C:endoplasmic reticulum"/>
    <property type="evidence" value="ECO:0007669"/>
    <property type="project" value="TreeGrafter"/>
</dbReference>
<gene>
    <name evidence="5" type="ORF">CERSUDRAFT_118370</name>
</gene>
<evidence type="ECO:0000256" key="2">
    <source>
        <dbReference type="SAM" id="MobiDB-lite"/>
    </source>
</evidence>
<keyword evidence="1" id="KW-0143">Chaperone</keyword>
<proteinExistence type="predicted"/>
<dbReference type="OrthoDB" id="10250354at2759"/>
<dbReference type="InterPro" id="IPR036869">
    <property type="entry name" value="J_dom_sf"/>
</dbReference>
<organism evidence="5 6">
    <name type="scientific">Ceriporiopsis subvermispora (strain B)</name>
    <name type="common">White-rot fungus</name>
    <name type="synonym">Gelatoporia subvermispora</name>
    <dbReference type="NCBI Taxonomy" id="914234"/>
    <lineage>
        <taxon>Eukaryota</taxon>
        <taxon>Fungi</taxon>
        <taxon>Dikarya</taxon>
        <taxon>Basidiomycota</taxon>
        <taxon>Agaricomycotina</taxon>
        <taxon>Agaricomycetes</taxon>
        <taxon>Polyporales</taxon>
        <taxon>Gelatoporiaceae</taxon>
        <taxon>Gelatoporia</taxon>
    </lineage>
</organism>
<keyword evidence="3" id="KW-1133">Transmembrane helix</keyword>
<feature type="region of interest" description="Disordered" evidence="2">
    <location>
        <begin position="368"/>
        <end position="435"/>
    </location>
</feature>
<dbReference type="InterPro" id="IPR051948">
    <property type="entry name" value="Hsp70_co-chaperone_J-domain"/>
</dbReference>
<dbReference type="Pfam" id="PF00226">
    <property type="entry name" value="DnaJ"/>
    <property type="match status" value="1"/>
</dbReference>
<dbReference type="HOGENOM" id="CLU_043818_1_0_1"/>
<evidence type="ECO:0000313" key="6">
    <source>
        <dbReference type="Proteomes" id="UP000016930"/>
    </source>
</evidence>
<dbReference type="PROSITE" id="PS50076">
    <property type="entry name" value="DNAJ_2"/>
    <property type="match status" value="1"/>
</dbReference>
<feature type="domain" description="J" evidence="4">
    <location>
        <begin position="76"/>
        <end position="139"/>
    </location>
</feature>
<evidence type="ECO:0000259" key="4">
    <source>
        <dbReference type="PROSITE" id="PS50076"/>
    </source>
</evidence>
<evidence type="ECO:0000256" key="3">
    <source>
        <dbReference type="SAM" id="Phobius"/>
    </source>
</evidence>
<evidence type="ECO:0000256" key="1">
    <source>
        <dbReference type="ARBA" id="ARBA00023186"/>
    </source>
</evidence>
<dbReference type="PRINTS" id="PR00625">
    <property type="entry name" value="JDOMAIN"/>
</dbReference>
<name>M2R253_CERS8</name>
<keyword evidence="3" id="KW-0812">Transmembrane</keyword>
<dbReference type="InterPro" id="IPR001623">
    <property type="entry name" value="DnaJ_domain"/>
</dbReference>
<dbReference type="PANTHER" id="PTHR44360:SF1">
    <property type="entry name" value="DNAJ HOMOLOG SUBFAMILY B MEMBER 9"/>
    <property type="match status" value="1"/>
</dbReference>
<dbReference type="Proteomes" id="UP000016930">
    <property type="component" value="Unassembled WGS sequence"/>
</dbReference>
<protein>
    <recommendedName>
        <fullName evidence="4">J domain-containing protein</fullName>
    </recommendedName>
</protein>
<dbReference type="GO" id="GO:0051787">
    <property type="term" value="F:misfolded protein binding"/>
    <property type="evidence" value="ECO:0007669"/>
    <property type="project" value="TreeGrafter"/>
</dbReference>
<dbReference type="STRING" id="914234.M2R253"/>
<dbReference type="GO" id="GO:0036503">
    <property type="term" value="P:ERAD pathway"/>
    <property type="evidence" value="ECO:0007669"/>
    <property type="project" value="TreeGrafter"/>
</dbReference>